<dbReference type="Proteomes" id="UP001267290">
    <property type="component" value="Unassembled WGS sequence"/>
</dbReference>
<sequence>MQSAFFVNGMVSSAGKTVDILVFNQVITTMGVKINGQLKYSSKYATMSVSEKKVYFSHAFLFICRS</sequence>
<organism evidence="1 2">
    <name type="scientific">Paenibacillus qinlingensis</name>
    <dbReference type="NCBI Taxonomy" id="1837343"/>
    <lineage>
        <taxon>Bacteria</taxon>
        <taxon>Bacillati</taxon>
        <taxon>Bacillota</taxon>
        <taxon>Bacilli</taxon>
        <taxon>Bacillales</taxon>
        <taxon>Paenibacillaceae</taxon>
        <taxon>Paenibacillus</taxon>
    </lineage>
</organism>
<evidence type="ECO:0000313" key="2">
    <source>
        <dbReference type="Proteomes" id="UP001267290"/>
    </source>
</evidence>
<proteinExistence type="predicted"/>
<accession>A0ABU1NZE2</accession>
<reference evidence="1 2" key="1">
    <citation type="submission" date="2023-07" db="EMBL/GenBank/DDBJ databases">
        <title>Sorghum-associated microbial communities from plants grown in Nebraska, USA.</title>
        <authorList>
            <person name="Schachtman D."/>
        </authorList>
    </citation>
    <scope>NUCLEOTIDE SEQUENCE [LARGE SCALE GENOMIC DNA]</scope>
    <source>
        <strain evidence="1 2">CC258</strain>
    </source>
</reference>
<comment type="caution">
    <text evidence="1">The sequence shown here is derived from an EMBL/GenBank/DDBJ whole genome shotgun (WGS) entry which is preliminary data.</text>
</comment>
<evidence type="ECO:0000313" key="1">
    <source>
        <dbReference type="EMBL" id="MDR6552866.1"/>
    </source>
</evidence>
<dbReference type="EMBL" id="JAVDSB010000007">
    <property type="protein sequence ID" value="MDR6552866.1"/>
    <property type="molecule type" value="Genomic_DNA"/>
</dbReference>
<name>A0ABU1NZE2_9BACL</name>
<protein>
    <submittedName>
        <fullName evidence="1">Uncharacterized protein</fullName>
    </submittedName>
</protein>
<keyword evidence="2" id="KW-1185">Reference proteome</keyword>
<gene>
    <name evidence="1" type="ORF">J2736_004073</name>
</gene>